<sequence length="204" mass="23077">MVIRKTRLRIVSTVLMAVNIRKAWPEIPPVAAMAGDVPNSKARKADGSIIVRAPLRWISVAWWKPRSRSCCSDKWSRVVVSVVDRSAHGLRHKCGGLGNLDAQIFPVLLQQLPLQEDFEENDSVFHCICYLCGIGHEVFMKNLPAILRIVLKVIQTDQITIETRVNLLHLVKSLSLSYPQEIQAILQECSLEEQQVFQAVWKNS</sequence>
<reference evidence="1" key="2">
    <citation type="submission" date="2021-09" db="EMBL/GenBank/DDBJ databases">
        <authorList>
            <person name="Jia N."/>
            <person name="Wang J."/>
            <person name="Shi W."/>
            <person name="Du L."/>
            <person name="Sun Y."/>
            <person name="Zhan W."/>
            <person name="Jiang J."/>
            <person name="Wang Q."/>
            <person name="Zhang B."/>
            <person name="Ji P."/>
            <person name="Sakyi L.B."/>
            <person name="Cui X."/>
            <person name="Yuan T."/>
            <person name="Jiang B."/>
            <person name="Yang W."/>
            <person name="Lam T.T.-Y."/>
            <person name="Chang Q."/>
            <person name="Ding S."/>
            <person name="Wang X."/>
            <person name="Zhu J."/>
            <person name="Ruan X."/>
            <person name="Zhao L."/>
            <person name="Wei J."/>
            <person name="Que T."/>
            <person name="Du C."/>
            <person name="Cheng J."/>
            <person name="Dai P."/>
            <person name="Han X."/>
            <person name="Huang E."/>
            <person name="Gao Y."/>
            <person name="Liu J."/>
            <person name="Shao H."/>
            <person name="Ye R."/>
            <person name="Li L."/>
            <person name="Wei W."/>
            <person name="Wang X."/>
            <person name="Wang C."/>
            <person name="Huo Q."/>
            <person name="Li W."/>
            <person name="Guo W."/>
            <person name="Chen H."/>
            <person name="Chen S."/>
            <person name="Zhou L."/>
            <person name="Zhou L."/>
            <person name="Ni X."/>
            <person name="Tian J."/>
            <person name="Zhou Y."/>
            <person name="Sheng Y."/>
            <person name="Liu T."/>
            <person name="Pan Y."/>
            <person name="Xia L."/>
            <person name="Li J."/>
            <person name="Zhao F."/>
            <person name="Cao W."/>
        </authorList>
    </citation>
    <scope>NUCLEOTIDE SEQUENCE</scope>
    <source>
        <strain evidence="1">Rmic-2018</strain>
        <tissue evidence="1">Larvae</tissue>
    </source>
</reference>
<name>A0A9J6CUU9_RHIMP</name>
<gene>
    <name evidence="1" type="ORF">HPB51_029344</name>
</gene>
<dbReference type="EMBL" id="JABSTU010006756">
    <property type="protein sequence ID" value="KAH7932347.1"/>
    <property type="molecule type" value="Genomic_DNA"/>
</dbReference>
<dbReference type="AlphaFoldDB" id="A0A9J6CUU9"/>
<evidence type="ECO:0000313" key="1">
    <source>
        <dbReference type="EMBL" id="KAH7932347.1"/>
    </source>
</evidence>
<proteinExistence type="predicted"/>
<dbReference type="InterPro" id="IPR016024">
    <property type="entry name" value="ARM-type_fold"/>
</dbReference>
<dbReference type="InterPro" id="IPR011989">
    <property type="entry name" value="ARM-like"/>
</dbReference>
<dbReference type="VEuPathDB" id="VectorBase:LOC119187392"/>
<comment type="caution">
    <text evidence="1">The sequence shown here is derived from an EMBL/GenBank/DDBJ whole genome shotgun (WGS) entry which is preliminary data.</text>
</comment>
<dbReference type="SUPFAM" id="SSF48371">
    <property type="entry name" value="ARM repeat"/>
    <property type="match status" value="1"/>
</dbReference>
<accession>A0A9J6CUU9</accession>
<protein>
    <submittedName>
        <fullName evidence="1">Uncharacterized protein</fullName>
    </submittedName>
</protein>
<dbReference type="Gene3D" id="1.25.10.10">
    <property type="entry name" value="Leucine-rich Repeat Variant"/>
    <property type="match status" value="1"/>
</dbReference>
<reference evidence="1" key="1">
    <citation type="journal article" date="2020" name="Cell">
        <title>Large-Scale Comparative Analyses of Tick Genomes Elucidate Their Genetic Diversity and Vector Capacities.</title>
        <authorList>
            <consortium name="Tick Genome and Microbiome Consortium (TIGMIC)"/>
            <person name="Jia N."/>
            <person name="Wang J."/>
            <person name="Shi W."/>
            <person name="Du L."/>
            <person name="Sun Y."/>
            <person name="Zhan W."/>
            <person name="Jiang J.F."/>
            <person name="Wang Q."/>
            <person name="Zhang B."/>
            <person name="Ji P."/>
            <person name="Bell-Sakyi L."/>
            <person name="Cui X.M."/>
            <person name="Yuan T.T."/>
            <person name="Jiang B.G."/>
            <person name="Yang W.F."/>
            <person name="Lam T.T."/>
            <person name="Chang Q.C."/>
            <person name="Ding S.J."/>
            <person name="Wang X.J."/>
            <person name="Zhu J.G."/>
            <person name="Ruan X.D."/>
            <person name="Zhao L."/>
            <person name="Wei J.T."/>
            <person name="Ye R.Z."/>
            <person name="Que T.C."/>
            <person name="Du C.H."/>
            <person name="Zhou Y.H."/>
            <person name="Cheng J.X."/>
            <person name="Dai P.F."/>
            <person name="Guo W.B."/>
            <person name="Han X.H."/>
            <person name="Huang E.J."/>
            <person name="Li L.F."/>
            <person name="Wei W."/>
            <person name="Gao Y.C."/>
            <person name="Liu J.Z."/>
            <person name="Shao H.Z."/>
            <person name="Wang X."/>
            <person name="Wang C.C."/>
            <person name="Yang T.C."/>
            <person name="Huo Q.B."/>
            <person name="Li W."/>
            <person name="Chen H.Y."/>
            <person name="Chen S.E."/>
            <person name="Zhou L.G."/>
            <person name="Ni X.B."/>
            <person name="Tian J.H."/>
            <person name="Sheng Y."/>
            <person name="Liu T."/>
            <person name="Pan Y.S."/>
            <person name="Xia L.Y."/>
            <person name="Li J."/>
            <person name="Zhao F."/>
            <person name="Cao W.C."/>
        </authorList>
    </citation>
    <scope>NUCLEOTIDE SEQUENCE</scope>
    <source>
        <strain evidence="1">Rmic-2018</strain>
    </source>
</reference>
<organism evidence="1 2">
    <name type="scientific">Rhipicephalus microplus</name>
    <name type="common">Cattle tick</name>
    <name type="synonym">Boophilus microplus</name>
    <dbReference type="NCBI Taxonomy" id="6941"/>
    <lineage>
        <taxon>Eukaryota</taxon>
        <taxon>Metazoa</taxon>
        <taxon>Ecdysozoa</taxon>
        <taxon>Arthropoda</taxon>
        <taxon>Chelicerata</taxon>
        <taxon>Arachnida</taxon>
        <taxon>Acari</taxon>
        <taxon>Parasitiformes</taxon>
        <taxon>Ixodida</taxon>
        <taxon>Ixodoidea</taxon>
        <taxon>Ixodidae</taxon>
        <taxon>Rhipicephalinae</taxon>
        <taxon>Rhipicephalus</taxon>
        <taxon>Boophilus</taxon>
    </lineage>
</organism>
<evidence type="ECO:0000313" key="2">
    <source>
        <dbReference type="Proteomes" id="UP000821866"/>
    </source>
</evidence>
<dbReference type="Proteomes" id="UP000821866">
    <property type="component" value="Unassembled WGS sequence"/>
</dbReference>
<keyword evidence="2" id="KW-1185">Reference proteome</keyword>